<keyword evidence="4" id="KW-0732">Signal</keyword>
<feature type="repeat" description="ANK" evidence="3">
    <location>
        <begin position="320"/>
        <end position="357"/>
    </location>
</feature>
<dbReference type="InterPro" id="IPR036770">
    <property type="entry name" value="Ankyrin_rpt-contain_sf"/>
</dbReference>
<dbReference type="AlphaFoldDB" id="A0A3A8PRQ6"/>
<dbReference type="PROSITE" id="PS50088">
    <property type="entry name" value="ANK_REPEAT"/>
    <property type="match status" value="3"/>
</dbReference>
<keyword evidence="1" id="KW-0677">Repeat</keyword>
<sequence length="473" mass="51287">MGGWTSCCVPDLLEPPMPSRCLQLPCCLALLVLLAGSPSADATTIRNNPRDTPVMEALRQRNHNLLRELLMKGSPRNTPGLLPDSRHVSPLMFACQQGDEEAASILLDAGADASLAVPRHSADWLDWQPKGWTALCFARWKHLKTTEKRLVSLGVQPHPDCLGEADFLAAAEAGPSTRVSRLAKQAHGTVQPDVIDAAVRIALERKDLALMRAVLKGVRPLAPRHVMTSGKGWMAQALSHEDVAMLGLLMDAGVEPPLVDLAREGLTGLVGRALQAGASPDDEGDDLEDTPLSAAVEQGHGDIVRALLKAGADPNRQAQRGDLPLFRALQRLQRHEEDVSLLELLLKAGADVNARSLGGATVLQTAVGSCHPRAVALLLASKAPWDTPPGRGTTLYAQVMRTQPPCSEMQSVRIFHALRAGGVLIRDNDEKEWFFLRRQLIEHPAFEQPLRMAGLKLPPARAPVLKFPHTRTR</sequence>
<dbReference type="PRINTS" id="PR01415">
    <property type="entry name" value="ANKYRIN"/>
</dbReference>
<evidence type="ECO:0008006" key="7">
    <source>
        <dbReference type="Google" id="ProtNLM"/>
    </source>
</evidence>
<dbReference type="PANTHER" id="PTHR24126:SF14">
    <property type="entry name" value="ANK_REP_REGION DOMAIN-CONTAINING PROTEIN"/>
    <property type="match status" value="1"/>
</dbReference>
<evidence type="ECO:0000313" key="6">
    <source>
        <dbReference type="Proteomes" id="UP000272888"/>
    </source>
</evidence>
<evidence type="ECO:0000256" key="3">
    <source>
        <dbReference type="PROSITE-ProRule" id="PRU00023"/>
    </source>
</evidence>
<dbReference type="Pfam" id="PF12796">
    <property type="entry name" value="Ank_2"/>
    <property type="match status" value="2"/>
</dbReference>
<name>A0A3A8PRQ6_9BACT</name>
<evidence type="ECO:0000256" key="1">
    <source>
        <dbReference type="ARBA" id="ARBA00022737"/>
    </source>
</evidence>
<dbReference type="SUPFAM" id="SSF48403">
    <property type="entry name" value="Ankyrin repeat"/>
    <property type="match status" value="1"/>
</dbReference>
<protein>
    <recommendedName>
        <fullName evidence="7">Ankyrin repeat domain-containing protein</fullName>
    </recommendedName>
</protein>
<evidence type="ECO:0000256" key="2">
    <source>
        <dbReference type="ARBA" id="ARBA00023043"/>
    </source>
</evidence>
<dbReference type="PANTHER" id="PTHR24126">
    <property type="entry name" value="ANKYRIN REPEAT, PH AND SEC7 DOMAIN CONTAINING PROTEIN SECG-RELATED"/>
    <property type="match status" value="1"/>
</dbReference>
<comment type="caution">
    <text evidence="5">The sequence shown here is derived from an EMBL/GenBank/DDBJ whole genome shotgun (WGS) entry which is preliminary data.</text>
</comment>
<dbReference type="EMBL" id="RAWB01000150">
    <property type="protein sequence ID" value="RKH58698.1"/>
    <property type="molecule type" value="Genomic_DNA"/>
</dbReference>
<accession>A0A3A8PRQ6</accession>
<dbReference type="Gene3D" id="1.25.40.20">
    <property type="entry name" value="Ankyrin repeat-containing domain"/>
    <property type="match status" value="2"/>
</dbReference>
<dbReference type="PROSITE" id="PS50297">
    <property type="entry name" value="ANK_REP_REGION"/>
    <property type="match status" value="2"/>
</dbReference>
<proteinExistence type="predicted"/>
<reference evidence="6" key="1">
    <citation type="submission" date="2018-09" db="EMBL/GenBank/DDBJ databases">
        <authorList>
            <person name="Livingstone P.G."/>
            <person name="Whitworth D.E."/>
        </authorList>
    </citation>
    <scope>NUCLEOTIDE SEQUENCE [LARGE SCALE GENOMIC DNA]</scope>
    <source>
        <strain evidence="6">CA051B</strain>
    </source>
</reference>
<feature type="repeat" description="ANK" evidence="3">
    <location>
        <begin position="86"/>
        <end position="118"/>
    </location>
</feature>
<gene>
    <name evidence="5" type="ORF">D7V93_16305</name>
</gene>
<keyword evidence="6" id="KW-1185">Reference proteome</keyword>
<dbReference type="Proteomes" id="UP000272888">
    <property type="component" value="Unassembled WGS sequence"/>
</dbReference>
<organism evidence="5 6">
    <name type="scientific">Corallococcus llansteffanensis</name>
    <dbReference type="NCBI Taxonomy" id="2316731"/>
    <lineage>
        <taxon>Bacteria</taxon>
        <taxon>Pseudomonadati</taxon>
        <taxon>Myxococcota</taxon>
        <taxon>Myxococcia</taxon>
        <taxon>Myxococcales</taxon>
        <taxon>Cystobacterineae</taxon>
        <taxon>Myxococcaceae</taxon>
        <taxon>Corallococcus</taxon>
    </lineage>
</organism>
<feature type="signal peptide" evidence="4">
    <location>
        <begin position="1"/>
        <end position="42"/>
    </location>
</feature>
<keyword evidence="2 3" id="KW-0040">ANK repeat</keyword>
<feature type="chain" id="PRO_5017256096" description="Ankyrin repeat domain-containing protein" evidence="4">
    <location>
        <begin position="43"/>
        <end position="473"/>
    </location>
</feature>
<evidence type="ECO:0000256" key="4">
    <source>
        <dbReference type="SAM" id="SignalP"/>
    </source>
</evidence>
<dbReference type="InterPro" id="IPR002110">
    <property type="entry name" value="Ankyrin_rpt"/>
</dbReference>
<dbReference type="SMART" id="SM00248">
    <property type="entry name" value="ANK"/>
    <property type="match status" value="5"/>
</dbReference>
<evidence type="ECO:0000313" key="5">
    <source>
        <dbReference type="EMBL" id="RKH58698.1"/>
    </source>
</evidence>
<feature type="repeat" description="ANK" evidence="3">
    <location>
        <begin position="287"/>
        <end position="319"/>
    </location>
</feature>